<reference evidence="10 11" key="1">
    <citation type="submission" date="2018-05" db="EMBL/GenBank/DDBJ databases">
        <title>Genomic Encyclopedia of Type Strains, Phase IV (KMG-IV): sequencing the most valuable type-strain genomes for metagenomic binning, comparative biology and taxonomic classification.</title>
        <authorList>
            <person name="Goeker M."/>
        </authorList>
    </citation>
    <scope>NUCLEOTIDE SEQUENCE [LARGE SCALE GENOMIC DNA]</scope>
    <source>
        <strain evidence="10 11">DSM 16791</strain>
    </source>
</reference>
<feature type="transmembrane region" description="Helical" evidence="8">
    <location>
        <begin position="591"/>
        <end position="611"/>
    </location>
</feature>
<proteinExistence type="predicted"/>
<dbReference type="InterPro" id="IPR036721">
    <property type="entry name" value="RCK_C_sf"/>
</dbReference>
<evidence type="ECO:0000256" key="7">
    <source>
        <dbReference type="SAM" id="MobiDB-lite"/>
    </source>
</evidence>
<dbReference type="SUPFAM" id="SSF116726">
    <property type="entry name" value="TrkA C-terminal domain-like"/>
    <property type="match status" value="2"/>
</dbReference>
<evidence type="ECO:0000256" key="3">
    <source>
        <dbReference type="ARBA" id="ARBA00022692"/>
    </source>
</evidence>
<accession>A0A317PR44</accession>
<dbReference type="Pfam" id="PF02080">
    <property type="entry name" value="TrkA_C"/>
    <property type="match status" value="1"/>
</dbReference>
<dbReference type="InterPro" id="IPR051679">
    <property type="entry name" value="DASS-Related_Transporters"/>
</dbReference>
<evidence type="ECO:0000313" key="11">
    <source>
        <dbReference type="Proteomes" id="UP000246352"/>
    </source>
</evidence>
<sequence>MGDFHLYATYAIIAATVIAYASERWSMEGVSLAALSAVLVLFGLLPYRQADGALLSADALLSGFSNPALATVIALLIVGQGLFATDAMERPARLIGRMGGKSPWRPVLLILIASGSISAFLNNTPVVVIFIPILVVVAAQRGISPGRVFIPLSFITILGGMTTLIGSSTNLIAAGVARKMGYEMGFFDLTGMGVMLALVGAVWVLAVVPRILSERDTVMEAERRTGAQFIGEITLTPGHPFVGIAAKSGMFSGLGELTPRLLHRRDVPILPPFEDLVLSVGDTLVVTGTRRAFSRALASGSASHDADEPAAAEAGAGTSPTAAELPPGPDYHLVEAVIAPGSRYAGRTIQLSGLRAQFGVSVFGVQRKSRMARSALSEIRLEPGDTLLIGGPLAIIEGLRGNHDLLLLEHSAEAVPQSRKARIAAGIFIAIVLASAFSIMPIVVAAIAGAAAMLATGCLSIHQATRAFDRQIFLLIGSSVALATAMESTGGAALIAEGAVGAMAGAPPAMTLSALFLVIAILTNILSNNATAVLFVPIAIGMARGMGAPVEPFVAAVIFAANCSFATPIGYQTNLLVMGPGHYRFSDFLKAGTPLVIIIWLTFSLLAPWYYGI</sequence>
<dbReference type="AlphaFoldDB" id="A0A317PR44"/>
<feature type="transmembrane region" description="Helical" evidence="8">
    <location>
        <begin position="552"/>
        <end position="571"/>
    </location>
</feature>
<feature type="transmembrane region" description="Helical" evidence="8">
    <location>
        <begin position="427"/>
        <end position="460"/>
    </location>
</feature>
<dbReference type="GO" id="GO:0008324">
    <property type="term" value="F:monoatomic cation transmembrane transporter activity"/>
    <property type="evidence" value="ECO:0007669"/>
    <property type="project" value="InterPro"/>
</dbReference>
<dbReference type="OrthoDB" id="9809303at2"/>
<dbReference type="Gene3D" id="3.30.70.1450">
    <property type="entry name" value="Regulator of K+ conductance, C-terminal domain"/>
    <property type="match status" value="2"/>
</dbReference>
<keyword evidence="11" id="KW-1185">Reference proteome</keyword>
<feature type="domain" description="RCK C-terminal" evidence="9">
    <location>
        <begin position="320"/>
        <end position="405"/>
    </location>
</feature>
<keyword evidence="2" id="KW-0813">Transport</keyword>
<dbReference type="EMBL" id="QGTR01000001">
    <property type="protein sequence ID" value="PWW03407.1"/>
    <property type="molecule type" value="Genomic_DNA"/>
</dbReference>
<comment type="subcellular location">
    <subcellularLocation>
        <location evidence="1">Membrane</location>
        <topology evidence="1">Multi-pass membrane protein</topology>
    </subcellularLocation>
</comment>
<evidence type="ECO:0000256" key="4">
    <source>
        <dbReference type="ARBA" id="ARBA00022737"/>
    </source>
</evidence>
<evidence type="ECO:0000313" key="10">
    <source>
        <dbReference type="EMBL" id="PWW03407.1"/>
    </source>
</evidence>
<dbReference type="PROSITE" id="PS51202">
    <property type="entry name" value="RCK_C"/>
    <property type="match status" value="2"/>
</dbReference>
<comment type="caution">
    <text evidence="10">The sequence shown here is derived from an EMBL/GenBank/DDBJ whole genome shotgun (WGS) entry which is preliminary data.</text>
</comment>
<dbReference type="GO" id="GO:0005886">
    <property type="term" value="C:plasma membrane"/>
    <property type="evidence" value="ECO:0007669"/>
    <property type="project" value="TreeGrafter"/>
</dbReference>
<organism evidence="10 11">
    <name type="scientific">Hoeflea marina</name>
    <dbReference type="NCBI Taxonomy" id="274592"/>
    <lineage>
        <taxon>Bacteria</taxon>
        <taxon>Pseudomonadati</taxon>
        <taxon>Pseudomonadota</taxon>
        <taxon>Alphaproteobacteria</taxon>
        <taxon>Hyphomicrobiales</taxon>
        <taxon>Rhizobiaceae</taxon>
        <taxon>Hoeflea</taxon>
    </lineage>
</organism>
<name>A0A317PR44_9HYPH</name>
<evidence type="ECO:0000256" key="6">
    <source>
        <dbReference type="ARBA" id="ARBA00023136"/>
    </source>
</evidence>
<keyword evidence="3 8" id="KW-0812">Transmembrane</keyword>
<keyword evidence="6 8" id="KW-0472">Membrane</keyword>
<feature type="transmembrane region" description="Helical" evidence="8">
    <location>
        <begin position="29"/>
        <end position="47"/>
    </location>
</feature>
<feature type="transmembrane region" description="Helical" evidence="8">
    <location>
        <begin position="106"/>
        <end position="137"/>
    </location>
</feature>
<feature type="transmembrane region" description="Helical" evidence="8">
    <location>
        <begin position="515"/>
        <end position="540"/>
    </location>
</feature>
<dbReference type="PANTHER" id="PTHR43652:SF2">
    <property type="entry name" value="BASIC AMINO ACID ANTIPORTER YFCC-RELATED"/>
    <property type="match status" value="1"/>
</dbReference>
<feature type="domain" description="RCK C-terminal" evidence="9">
    <location>
        <begin position="216"/>
        <end position="302"/>
    </location>
</feature>
<dbReference type="PANTHER" id="PTHR43652">
    <property type="entry name" value="BASIC AMINO ACID ANTIPORTER YFCC-RELATED"/>
    <property type="match status" value="1"/>
</dbReference>
<dbReference type="RefSeq" id="WP_110029977.1">
    <property type="nucleotide sequence ID" value="NZ_QGTR01000001.1"/>
</dbReference>
<feature type="transmembrane region" description="Helical" evidence="8">
    <location>
        <begin position="67"/>
        <end position="85"/>
    </location>
</feature>
<dbReference type="InterPro" id="IPR006037">
    <property type="entry name" value="RCK_C"/>
</dbReference>
<evidence type="ECO:0000256" key="8">
    <source>
        <dbReference type="SAM" id="Phobius"/>
    </source>
</evidence>
<evidence type="ECO:0000256" key="1">
    <source>
        <dbReference type="ARBA" id="ARBA00004141"/>
    </source>
</evidence>
<keyword evidence="5 8" id="KW-1133">Transmembrane helix</keyword>
<dbReference type="Pfam" id="PF03600">
    <property type="entry name" value="CitMHS"/>
    <property type="match status" value="1"/>
</dbReference>
<dbReference type="GO" id="GO:0006813">
    <property type="term" value="P:potassium ion transport"/>
    <property type="evidence" value="ECO:0007669"/>
    <property type="project" value="InterPro"/>
</dbReference>
<feature type="transmembrane region" description="Helical" evidence="8">
    <location>
        <begin position="149"/>
        <end position="173"/>
    </location>
</feature>
<feature type="transmembrane region" description="Helical" evidence="8">
    <location>
        <begin position="472"/>
        <end position="495"/>
    </location>
</feature>
<evidence type="ECO:0000256" key="5">
    <source>
        <dbReference type="ARBA" id="ARBA00022989"/>
    </source>
</evidence>
<feature type="compositionally biased region" description="Low complexity" evidence="7">
    <location>
        <begin position="309"/>
        <end position="323"/>
    </location>
</feature>
<evidence type="ECO:0000256" key="2">
    <source>
        <dbReference type="ARBA" id="ARBA00022448"/>
    </source>
</evidence>
<evidence type="ECO:0000259" key="9">
    <source>
        <dbReference type="PROSITE" id="PS51202"/>
    </source>
</evidence>
<feature type="transmembrane region" description="Helical" evidence="8">
    <location>
        <begin position="6"/>
        <end position="22"/>
    </location>
</feature>
<gene>
    <name evidence="10" type="ORF">DFR52_10187</name>
</gene>
<dbReference type="Proteomes" id="UP000246352">
    <property type="component" value="Unassembled WGS sequence"/>
</dbReference>
<protein>
    <submittedName>
        <fullName evidence="10">TrkA family protein</fullName>
    </submittedName>
</protein>
<dbReference type="InterPro" id="IPR004680">
    <property type="entry name" value="Cit_transptr-like_dom"/>
</dbReference>
<keyword evidence="4" id="KW-0677">Repeat</keyword>
<feature type="transmembrane region" description="Helical" evidence="8">
    <location>
        <begin position="185"/>
        <end position="206"/>
    </location>
</feature>
<feature type="region of interest" description="Disordered" evidence="7">
    <location>
        <begin position="304"/>
        <end position="326"/>
    </location>
</feature>